<name>A0A6J4S0S8_9ACTN</name>
<gene>
    <name evidence="2" type="ORF">AVDCRST_MAG69-1130</name>
</gene>
<feature type="transmembrane region" description="Helical" evidence="1">
    <location>
        <begin position="47"/>
        <end position="74"/>
    </location>
</feature>
<dbReference type="AlphaFoldDB" id="A0A6J4S0S8"/>
<protein>
    <submittedName>
        <fullName evidence="2">Uncharacterized protein</fullName>
    </submittedName>
</protein>
<keyword evidence="1" id="KW-1133">Transmembrane helix</keyword>
<evidence type="ECO:0000313" key="2">
    <source>
        <dbReference type="EMBL" id="CAA9486918.1"/>
    </source>
</evidence>
<evidence type="ECO:0000256" key="1">
    <source>
        <dbReference type="SAM" id="Phobius"/>
    </source>
</evidence>
<proteinExistence type="predicted"/>
<accession>A0A6J4S0S8</accession>
<keyword evidence="1" id="KW-0812">Transmembrane</keyword>
<dbReference type="EMBL" id="CADCVP010000125">
    <property type="protein sequence ID" value="CAA9486918.1"/>
    <property type="molecule type" value="Genomic_DNA"/>
</dbReference>
<organism evidence="2">
    <name type="scientific">uncultured Solirubrobacteraceae bacterium</name>
    <dbReference type="NCBI Taxonomy" id="1162706"/>
    <lineage>
        <taxon>Bacteria</taxon>
        <taxon>Bacillati</taxon>
        <taxon>Actinomycetota</taxon>
        <taxon>Thermoleophilia</taxon>
        <taxon>Solirubrobacterales</taxon>
        <taxon>Solirubrobacteraceae</taxon>
        <taxon>environmental samples</taxon>
    </lineage>
</organism>
<reference evidence="2" key="1">
    <citation type="submission" date="2020-02" db="EMBL/GenBank/DDBJ databases">
        <authorList>
            <person name="Meier V. D."/>
        </authorList>
    </citation>
    <scope>NUCLEOTIDE SEQUENCE</scope>
    <source>
        <strain evidence="2">AVDCRST_MAG69</strain>
    </source>
</reference>
<keyword evidence="1" id="KW-0472">Membrane</keyword>
<sequence>MPAELIALPPVAFALWLLVNATGSLTRWSLRERAGIALGGAVVAGPLALALIGLFGWLLLVALLTVGLTAFALVRRAGRIPQRPGGGRPWALPRP</sequence>